<dbReference type="CDD" id="cd18828">
    <property type="entry name" value="GH43_BT3675-like"/>
    <property type="match status" value="1"/>
</dbReference>
<evidence type="ECO:0000256" key="3">
    <source>
        <dbReference type="ARBA" id="ARBA00022801"/>
    </source>
</evidence>
<dbReference type="Pfam" id="PF04616">
    <property type="entry name" value="Glyco_hydro_43"/>
    <property type="match status" value="1"/>
</dbReference>
<reference evidence="10" key="1">
    <citation type="journal article" date="2021" name="Nat. Commun.">
        <title>Genetic determinants of endophytism in the Arabidopsis root mycobiome.</title>
        <authorList>
            <person name="Mesny F."/>
            <person name="Miyauchi S."/>
            <person name="Thiergart T."/>
            <person name="Pickel B."/>
            <person name="Atanasova L."/>
            <person name="Karlsson M."/>
            <person name="Huettel B."/>
            <person name="Barry K.W."/>
            <person name="Haridas S."/>
            <person name="Chen C."/>
            <person name="Bauer D."/>
            <person name="Andreopoulos W."/>
            <person name="Pangilinan J."/>
            <person name="LaButti K."/>
            <person name="Riley R."/>
            <person name="Lipzen A."/>
            <person name="Clum A."/>
            <person name="Drula E."/>
            <person name="Henrissat B."/>
            <person name="Kohler A."/>
            <person name="Grigoriev I.V."/>
            <person name="Martin F.M."/>
            <person name="Hacquard S."/>
        </authorList>
    </citation>
    <scope>NUCLEOTIDE SEQUENCE</scope>
    <source>
        <strain evidence="10">MPI-CAGE-AT-0016</strain>
    </source>
</reference>
<dbReference type="Gene3D" id="2.115.10.20">
    <property type="entry name" value="Glycosyl hydrolase domain, family 43"/>
    <property type="match status" value="2"/>
</dbReference>
<dbReference type="InterPro" id="IPR050727">
    <property type="entry name" value="GH43_arabinanases"/>
</dbReference>
<evidence type="ECO:0000313" key="11">
    <source>
        <dbReference type="Proteomes" id="UP000813385"/>
    </source>
</evidence>
<keyword evidence="3" id="KW-0378">Hydrolase</keyword>
<accession>A0A8K0X340</accession>
<dbReference type="PANTHER" id="PTHR43301">
    <property type="entry name" value="ARABINAN ENDO-1,5-ALPHA-L-ARABINOSIDASE"/>
    <property type="match status" value="1"/>
</dbReference>
<keyword evidence="4" id="KW-0326">Glycosidase</keyword>
<dbReference type="GO" id="GO:0005975">
    <property type="term" value="P:carbohydrate metabolic process"/>
    <property type="evidence" value="ECO:0007669"/>
    <property type="project" value="InterPro"/>
</dbReference>
<dbReference type="SUPFAM" id="SSF75005">
    <property type="entry name" value="Arabinanase/levansucrase/invertase"/>
    <property type="match status" value="2"/>
</dbReference>
<evidence type="ECO:0000256" key="8">
    <source>
        <dbReference type="SAM" id="SignalP"/>
    </source>
</evidence>
<dbReference type="OrthoDB" id="19657at2759"/>
<evidence type="ECO:0000313" key="10">
    <source>
        <dbReference type="EMBL" id="KAH7358402.1"/>
    </source>
</evidence>
<feature type="domain" description="Atrophied bacterial Ig" evidence="9">
    <location>
        <begin position="36"/>
        <end position="102"/>
    </location>
</feature>
<dbReference type="PANTHER" id="PTHR43301:SF3">
    <property type="entry name" value="ARABINAN ENDO-1,5-ALPHA-L-ARABINOSIDASE A-RELATED"/>
    <property type="match status" value="1"/>
</dbReference>
<keyword evidence="11" id="KW-1185">Reference proteome</keyword>
<name>A0A8K0X340_9PEZI</name>
<keyword evidence="8" id="KW-0732">Signal</keyword>
<dbReference type="InterPro" id="IPR006710">
    <property type="entry name" value="Glyco_hydro_43"/>
</dbReference>
<dbReference type="InterPro" id="IPR046780">
    <property type="entry name" value="aBig_2"/>
</dbReference>
<comment type="pathway">
    <text evidence="1">Glycan metabolism; L-arabinan degradation.</text>
</comment>
<evidence type="ECO:0000256" key="4">
    <source>
        <dbReference type="ARBA" id="ARBA00023295"/>
    </source>
</evidence>
<feature type="active site" description="Proton donor" evidence="6">
    <location>
        <position position="699"/>
    </location>
</feature>
<dbReference type="InterPro" id="IPR023296">
    <property type="entry name" value="Glyco_hydro_beta-prop_sf"/>
</dbReference>
<proteinExistence type="inferred from homology"/>
<evidence type="ECO:0000259" key="9">
    <source>
        <dbReference type="Pfam" id="PF20578"/>
    </source>
</evidence>
<feature type="chain" id="PRO_5035421719" description="Endo-1,5-alpha-L-arabinanase A" evidence="8">
    <location>
        <begin position="22"/>
        <end position="829"/>
    </location>
</feature>
<evidence type="ECO:0000256" key="1">
    <source>
        <dbReference type="ARBA" id="ARBA00004834"/>
    </source>
</evidence>
<dbReference type="EMBL" id="JAGPXD010000004">
    <property type="protein sequence ID" value="KAH7358402.1"/>
    <property type="molecule type" value="Genomic_DNA"/>
</dbReference>
<dbReference type="GO" id="GO:0004553">
    <property type="term" value="F:hydrolase activity, hydrolyzing O-glycosyl compounds"/>
    <property type="evidence" value="ECO:0007669"/>
    <property type="project" value="InterPro"/>
</dbReference>
<evidence type="ECO:0000256" key="7">
    <source>
        <dbReference type="PIRSR" id="PIRSR606710-2"/>
    </source>
</evidence>
<gene>
    <name evidence="10" type="ORF">B0T11DRAFT_355049</name>
</gene>
<dbReference type="Proteomes" id="UP000813385">
    <property type="component" value="Unassembled WGS sequence"/>
</dbReference>
<comment type="similarity">
    <text evidence="2">Belongs to the glycosyl hydrolase 43 family.</text>
</comment>
<feature type="site" description="Important for catalytic activity, responsible for pKa modulation of the active site Glu and correct orientation of both the proton donor and substrate" evidence="7">
    <location>
        <position position="649"/>
    </location>
</feature>
<comment type="caution">
    <text evidence="10">The sequence shown here is derived from an EMBL/GenBank/DDBJ whole genome shotgun (WGS) entry which is preliminary data.</text>
</comment>
<feature type="signal peptide" evidence="8">
    <location>
        <begin position="1"/>
        <end position="21"/>
    </location>
</feature>
<evidence type="ECO:0000256" key="5">
    <source>
        <dbReference type="ARBA" id="ARBA00042202"/>
    </source>
</evidence>
<evidence type="ECO:0000256" key="2">
    <source>
        <dbReference type="ARBA" id="ARBA00009865"/>
    </source>
</evidence>
<dbReference type="AlphaFoldDB" id="A0A8K0X340"/>
<dbReference type="Gene3D" id="2.60.40.2340">
    <property type="match status" value="1"/>
</dbReference>
<protein>
    <recommendedName>
        <fullName evidence="5">Endo-1,5-alpha-L-arabinanase A</fullName>
    </recommendedName>
</protein>
<organism evidence="10 11">
    <name type="scientific">Plectosphaerella cucumerina</name>
    <dbReference type="NCBI Taxonomy" id="40658"/>
    <lineage>
        <taxon>Eukaryota</taxon>
        <taxon>Fungi</taxon>
        <taxon>Dikarya</taxon>
        <taxon>Ascomycota</taxon>
        <taxon>Pezizomycotina</taxon>
        <taxon>Sordariomycetes</taxon>
        <taxon>Hypocreomycetidae</taxon>
        <taxon>Glomerellales</taxon>
        <taxon>Plectosphaerellaceae</taxon>
        <taxon>Plectosphaerella</taxon>
    </lineage>
</organism>
<dbReference type="Pfam" id="PF20578">
    <property type="entry name" value="aBig_2"/>
    <property type="match status" value="1"/>
</dbReference>
<evidence type="ECO:0000256" key="6">
    <source>
        <dbReference type="PIRSR" id="PIRSR606710-1"/>
    </source>
</evidence>
<sequence length="829" mass="90736">MPSLPLSTFIGLLALAGRGFAAALPQEVLDTLIVTNIDDVRGNLHLPSSADGFNLTWSSSDEKVIAPDGIVSRQDADADVVLTVSIDKCGEVYERELTASVRRKAQLDALEAYAFSYFTGSSLEGENIYFAASRGNNALDWQELNGGQPVLRSSQGTRGLRDPFIIRSPEGDTFYMIATDLSIGSGTSWGDAVRRGSLYLEVWESHDLVNWSEQRHIKVSPDNAGNTWAPEAFWDSASGSYAVFWASSLYADDDPNHDGASYHRMMYALTRDFVTFGEPQVWQDAGDARIDSTVIKVDDTYYRFTKDEGSATGCTDIIQERSTTLLATLEDWTIQASCIAKEAGLKAVEGPTAFKSNPGDVNGEKYYLFVDEYVDRGFIPLATEDPGNPDWRVPSSYNLPRSPRHGTVIPVTKAEHEALVSSLSTRKKGRRSAAAKRQTTEVVSEVSLVVFPTVPGTDIATLTPVFTTAEGVTASPASGETVDLSKDVTYTFSRDGVVVEEWTFLAEEMNSPVLPGLWADPNIAVVNDTYYIFATTDGFEGWGGKEFYVWKSKDLVEWERGAEPFLVLDGENGNVPWATGNAWAPGFAARNGRYYFYFSGENLAAGPGHKSTGVAVADHPEGPYTALPEPMIAGIRGVDEVVTGGGTIDFAAFEDPQTGKWYGYWGNGEPCVMAEFEDDMVSLKAGTFRAVEGLTDFREAPFVVYREGIYHMTYSIDDTRSVDYRVGYATADSPLGPWTYRGVLLRKDERRGILGTGHNSVVNVPGTDEWYIAYHRFSTVLPPGGGFRRETTIDRLEIDAETGLFLPVTPTLESVGPHPIVCCGGERRA</sequence>
<feature type="active site" description="Proton acceptor" evidence="6">
    <location>
        <position position="520"/>
    </location>
</feature>
<dbReference type="CDD" id="cd08983">
    <property type="entry name" value="GH43_Bt3655-like"/>
    <property type="match status" value="1"/>
</dbReference>